<dbReference type="Proteomes" id="UP000036403">
    <property type="component" value="Unassembled WGS sequence"/>
</dbReference>
<dbReference type="PRINTS" id="PR00464">
    <property type="entry name" value="EP450II"/>
</dbReference>
<evidence type="ECO:0000256" key="1">
    <source>
        <dbReference type="ARBA" id="ARBA00001971"/>
    </source>
</evidence>
<comment type="subcellular location">
    <subcellularLocation>
        <location evidence="3">Endoplasmic reticulum membrane</location>
        <topology evidence="3">Peripheral membrane protein</topology>
    </subcellularLocation>
    <subcellularLocation>
        <location evidence="2">Microsome membrane</location>
        <topology evidence="2">Peripheral membrane protein</topology>
    </subcellularLocation>
</comment>
<comment type="similarity">
    <text evidence="4">Belongs to the cytochrome P450 family.</text>
</comment>
<reference evidence="13 14" key="1">
    <citation type="submission" date="2015-04" db="EMBL/GenBank/DDBJ databases">
        <title>Lasius niger genome sequencing.</title>
        <authorList>
            <person name="Konorov E.A."/>
            <person name="Nikitin M.A."/>
            <person name="Kirill M.V."/>
            <person name="Chang P."/>
        </authorList>
    </citation>
    <scope>NUCLEOTIDE SEQUENCE [LARGE SCALE GENOMIC DNA]</scope>
    <source>
        <tissue evidence="13">Whole</tissue>
    </source>
</reference>
<evidence type="ECO:0000256" key="12">
    <source>
        <dbReference type="ARBA" id="ARBA00023136"/>
    </source>
</evidence>
<gene>
    <name evidence="13" type="ORF">RF55_4579</name>
</gene>
<dbReference type="Gene3D" id="1.10.630.10">
    <property type="entry name" value="Cytochrome P450"/>
    <property type="match status" value="1"/>
</dbReference>
<evidence type="ECO:0000256" key="5">
    <source>
        <dbReference type="ARBA" id="ARBA00022617"/>
    </source>
</evidence>
<keyword evidence="8" id="KW-0492">Microsome</keyword>
<keyword evidence="10" id="KW-0408">Iron</keyword>
<evidence type="ECO:0000256" key="4">
    <source>
        <dbReference type="ARBA" id="ARBA00010617"/>
    </source>
</evidence>
<dbReference type="GO" id="GO:0016705">
    <property type="term" value="F:oxidoreductase activity, acting on paired donors, with incorporation or reduction of molecular oxygen"/>
    <property type="evidence" value="ECO:0007669"/>
    <property type="project" value="InterPro"/>
</dbReference>
<dbReference type="CDD" id="cd11056">
    <property type="entry name" value="CYP6-like"/>
    <property type="match status" value="1"/>
</dbReference>
<keyword evidence="9" id="KW-0560">Oxidoreductase</keyword>
<evidence type="ECO:0000256" key="6">
    <source>
        <dbReference type="ARBA" id="ARBA00022723"/>
    </source>
</evidence>
<dbReference type="PANTHER" id="PTHR24292">
    <property type="entry name" value="CYTOCHROME P450"/>
    <property type="match status" value="1"/>
</dbReference>
<comment type="cofactor">
    <cofactor evidence="1">
        <name>heme</name>
        <dbReference type="ChEBI" id="CHEBI:30413"/>
    </cofactor>
</comment>
<dbReference type="InterPro" id="IPR050476">
    <property type="entry name" value="Insect_CytP450_Detox"/>
</dbReference>
<evidence type="ECO:0000256" key="7">
    <source>
        <dbReference type="ARBA" id="ARBA00022824"/>
    </source>
</evidence>
<evidence type="ECO:0000256" key="8">
    <source>
        <dbReference type="ARBA" id="ARBA00022848"/>
    </source>
</evidence>
<dbReference type="GO" id="GO:0020037">
    <property type="term" value="F:heme binding"/>
    <property type="evidence" value="ECO:0007669"/>
    <property type="project" value="InterPro"/>
</dbReference>
<evidence type="ECO:0000256" key="11">
    <source>
        <dbReference type="ARBA" id="ARBA00023033"/>
    </source>
</evidence>
<dbReference type="OrthoDB" id="2789670at2759"/>
<accession>A0A0J7KY58</accession>
<keyword evidence="5" id="KW-0349">Heme</keyword>
<proteinExistence type="inferred from homology"/>
<dbReference type="GO" id="GO:0005789">
    <property type="term" value="C:endoplasmic reticulum membrane"/>
    <property type="evidence" value="ECO:0007669"/>
    <property type="project" value="UniProtKB-SubCell"/>
</dbReference>
<dbReference type="AlphaFoldDB" id="A0A0J7KY58"/>
<evidence type="ECO:0000256" key="3">
    <source>
        <dbReference type="ARBA" id="ARBA00004406"/>
    </source>
</evidence>
<dbReference type="EMBL" id="LBMM01002135">
    <property type="protein sequence ID" value="KMQ95218.1"/>
    <property type="molecule type" value="Genomic_DNA"/>
</dbReference>
<name>A0A0J7KY58_LASNI</name>
<keyword evidence="12" id="KW-0472">Membrane</keyword>
<dbReference type="GO" id="GO:0005506">
    <property type="term" value="F:iron ion binding"/>
    <property type="evidence" value="ECO:0007669"/>
    <property type="project" value="InterPro"/>
</dbReference>
<dbReference type="STRING" id="67767.A0A0J7KY58"/>
<keyword evidence="6" id="KW-0479">Metal-binding</keyword>
<organism evidence="13 14">
    <name type="scientific">Lasius niger</name>
    <name type="common">Black garden ant</name>
    <dbReference type="NCBI Taxonomy" id="67767"/>
    <lineage>
        <taxon>Eukaryota</taxon>
        <taxon>Metazoa</taxon>
        <taxon>Ecdysozoa</taxon>
        <taxon>Arthropoda</taxon>
        <taxon>Hexapoda</taxon>
        <taxon>Insecta</taxon>
        <taxon>Pterygota</taxon>
        <taxon>Neoptera</taxon>
        <taxon>Endopterygota</taxon>
        <taxon>Hymenoptera</taxon>
        <taxon>Apocrita</taxon>
        <taxon>Aculeata</taxon>
        <taxon>Formicoidea</taxon>
        <taxon>Formicidae</taxon>
        <taxon>Formicinae</taxon>
        <taxon>Lasius</taxon>
        <taxon>Lasius</taxon>
    </lineage>
</organism>
<evidence type="ECO:0000313" key="13">
    <source>
        <dbReference type="EMBL" id="KMQ95218.1"/>
    </source>
</evidence>
<evidence type="ECO:0000256" key="2">
    <source>
        <dbReference type="ARBA" id="ARBA00004174"/>
    </source>
</evidence>
<dbReference type="GO" id="GO:0004497">
    <property type="term" value="F:monooxygenase activity"/>
    <property type="evidence" value="ECO:0007669"/>
    <property type="project" value="UniProtKB-KW"/>
</dbReference>
<keyword evidence="14" id="KW-1185">Reference proteome</keyword>
<keyword evidence="11" id="KW-0503">Monooxygenase</keyword>
<comment type="caution">
    <text evidence="13">The sequence shown here is derived from an EMBL/GenBank/DDBJ whole genome shotgun (WGS) entry which is preliminary data.</text>
</comment>
<keyword evidence="7" id="KW-0256">Endoplasmic reticulum</keyword>
<evidence type="ECO:0000256" key="9">
    <source>
        <dbReference type="ARBA" id="ARBA00023002"/>
    </source>
</evidence>
<dbReference type="PANTHER" id="PTHR24292:SF54">
    <property type="entry name" value="CYP9F3-RELATED"/>
    <property type="match status" value="1"/>
</dbReference>
<dbReference type="InterPro" id="IPR036396">
    <property type="entry name" value="Cyt_P450_sf"/>
</dbReference>
<protein>
    <submittedName>
        <fullName evidence="13">Cytochrome p450 6a14</fullName>
    </submittedName>
</protein>
<evidence type="ECO:0000256" key="10">
    <source>
        <dbReference type="ARBA" id="ARBA00023004"/>
    </source>
</evidence>
<evidence type="ECO:0000313" key="14">
    <source>
        <dbReference type="Proteomes" id="UP000036403"/>
    </source>
</evidence>
<dbReference type="PaxDb" id="67767-A0A0J7KY58"/>
<dbReference type="SUPFAM" id="SSF48264">
    <property type="entry name" value="Cytochrome P450"/>
    <property type="match status" value="1"/>
</dbReference>
<dbReference type="InterPro" id="IPR002402">
    <property type="entry name" value="Cyt_P450_E_grp-II"/>
</dbReference>
<dbReference type="InterPro" id="IPR001128">
    <property type="entry name" value="Cyt_P450"/>
</dbReference>
<dbReference type="Pfam" id="PF00067">
    <property type="entry name" value="p450"/>
    <property type="match status" value="1"/>
</dbReference>
<sequence length="419" mass="48816">MGPFEILCGIAAVLLAVYYYLTSTYDFWKSRGIRGPRPMPGLGNFKDVMLNKKSTGDYLMDIYNEYKDESVIGIFARKTPILIVKDADLIKDILIKDFTKFADRGLPVRERTEPLSQHLFALEPKRWRPLRIRLSPVFTSGKLKEMFSLISECADHLEQYIAKLTSKNEPIDIECRELTAKYTTNVIGTCAFGIEMNALSDEDSEFRKMGRQIFTPTWKNILRMRIRQSLPWLYDMLSYIMPQSEVTKFFTRVVVETMNYRETNNIIRHDFIDMLRELKKYPDKVGDFELTDSLIASQAFVFFLAGFETSSTTMSHALYELALNQEIQDKLRKEIDEEYTKHGSNLIYENVKKMNYLDKVFKGARFAVYQTKIGLIKILQNYKFETCDKTQIPYVIDPKAFLLAPKDGIHLRIIKINRT</sequence>